<dbReference type="EMBL" id="MQWD01000001">
    <property type="protein sequence ID" value="PAP77089.1"/>
    <property type="molecule type" value="Genomic_DNA"/>
</dbReference>
<dbReference type="AlphaFoldDB" id="A0A271J300"/>
<protein>
    <recommendedName>
        <fullName evidence="4">HTH merR-type domain-containing protein</fullName>
    </recommendedName>
</protein>
<keyword evidence="3" id="KW-1185">Reference proteome</keyword>
<proteinExistence type="predicted"/>
<comment type="caution">
    <text evidence="2">The sequence shown here is derived from an EMBL/GenBank/DDBJ whole genome shotgun (WGS) entry which is preliminary data.</text>
</comment>
<evidence type="ECO:0000256" key="1">
    <source>
        <dbReference type="SAM" id="MobiDB-lite"/>
    </source>
</evidence>
<sequence length="67" mass="7409">MAEVERLARHVAVLNDRLGDRLLARAEAAAHLGVSTRTLDRWTREGRVSRASESPPRHTVPGLDKAL</sequence>
<dbReference type="RefSeq" id="WP_095510755.1">
    <property type="nucleotide sequence ID" value="NZ_MQWD01000001.1"/>
</dbReference>
<feature type="region of interest" description="Disordered" evidence="1">
    <location>
        <begin position="43"/>
        <end position="67"/>
    </location>
</feature>
<organism evidence="2 3">
    <name type="scientific">Rubrivirga marina</name>
    <dbReference type="NCBI Taxonomy" id="1196024"/>
    <lineage>
        <taxon>Bacteria</taxon>
        <taxon>Pseudomonadati</taxon>
        <taxon>Rhodothermota</taxon>
        <taxon>Rhodothermia</taxon>
        <taxon>Rhodothermales</taxon>
        <taxon>Rubricoccaceae</taxon>
        <taxon>Rubrivirga</taxon>
    </lineage>
</organism>
<evidence type="ECO:0000313" key="2">
    <source>
        <dbReference type="EMBL" id="PAP77089.1"/>
    </source>
</evidence>
<evidence type="ECO:0000313" key="3">
    <source>
        <dbReference type="Proteomes" id="UP000216339"/>
    </source>
</evidence>
<gene>
    <name evidence="2" type="ORF">BSZ37_11955</name>
</gene>
<reference evidence="2 3" key="1">
    <citation type="submission" date="2016-11" db="EMBL/GenBank/DDBJ databases">
        <title>Study of marine rhodopsin-containing bacteria.</title>
        <authorList>
            <person name="Yoshizawa S."/>
            <person name="Kumagai Y."/>
            <person name="Kogure K."/>
        </authorList>
    </citation>
    <scope>NUCLEOTIDE SEQUENCE [LARGE SCALE GENOMIC DNA]</scope>
    <source>
        <strain evidence="2 3">SAORIC-28</strain>
    </source>
</reference>
<evidence type="ECO:0008006" key="4">
    <source>
        <dbReference type="Google" id="ProtNLM"/>
    </source>
</evidence>
<dbReference type="Proteomes" id="UP000216339">
    <property type="component" value="Unassembled WGS sequence"/>
</dbReference>
<accession>A0A271J300</accession>
<name>A0A271J300_9BACT</name>